<keyword evidence="4" id="KW-1185">Reference proteome</keyword>
<dbReference type="Proteomes" id="UP000621386">
    <property type="component" value="Unassembled WGS sequence"/>
</dbReference>
<feature type="transmembrane region" description="Helical" evidence="2">
    <location>
        <begin position="115"/>
        <end position="134"/>
    </location>
</feature>
<sequence length="142" mass="14847">MTTTPPEEPGAAAAIDDGAQPGQVSTPYSALPAASQAEVWERVVPGAGERILRLVEQDFERQAEKHRQWCLDRAHERRLDLVNLALRATGMIVGSGGVAGYLWVAKYFVDHGAAAPAAGMLGGGVAALAAAFLGSSKRNPPS</sequence>
<gene>
    <name evidence="3" type="ORF">JK361_34885</name>
</gene>
<keyword evidence="2" id="KW-1133">Transmembrane helix</keyword>
<name>A0ABS1PBK9_9ACTN</name>
<accession>A0ABS1PBK9</accession>
<dbReference type="RefSeq" id="WP_201826101.1">
    <property type="nucleotide sequence ID" value="NZ_JAERRH010000023.1"/>
</dbReference>
<evidence type="ECO:0000256" key="1">
    <source>
        <dbReference type="SAM" id="MobiDB-lite"/>
    </source>
</evidence>
<feature type="transmembrane region" description="Helical" evidence="2">
    <location>
        <begin position="84"/>
        <end position="103"/>
    </location>
</feature>
<comment type="caution">
    <text evidence="3">The sequence shown here is derived from an EMBL/GenBank/DDBJ whole genome shotgun (WGS) entry which is preliminary data.</text>
</comment>
<protein>
    <submittedName>
        <fullName evidence="3">Uncharacterized protein</fullName>
    </submittedName>
</protein>
<organism evidence="3 4">
    <name type="scientific">Streptomyces musisoli</name>
    <dbReference type="NCBI Taxonomy" id="2802280"/>
    <lineage>
        <taxon>Bacteria</taxon>
        <taxon>Bacillati</taxon>
        <taxon>Actinomycetota</taxon>
        <taxon>Actinomycetes</taxon>
        <taxon>Kitasatosporales</taxon>
        <taxon>Streptomycetaceae</taxon>
        <taxon>Streptomyces</taxon>
    </lineage>
</organism>
<evidence type="ECO:0000313" key="4">
    <source>
        <dbReference type="Proteomes" id="UP000621386"/>
    </source>
</evidence>
<evidence type="ECO:0000313" key="3">
    <source>
        <dbReference type="EMBL" id="MBL1109708.1"/>
    </source>
</evidence>
<reference evidence="3 4" key="1">
    <citation type="submission" date="2021-01" db="EMBL/GenBank/DDBJ databases">
        <title>WGS of actinomycetes isolated from Thailand.</title>
        <authorList>
            <person name="Thawai C."/>
        </authorList>
    </citation>
    <scope>NUCLEOTIDE SEQUENCE [LARGE SCALE GENOMIC DNA]</scope>
    <source>
        <strain evidence="3 4">CH5-8</strain>
    </source>
</reference>
<feature type="region of interest" description="Disordered" evidence="1">
    <location>
        <begin position="1"/>
        <end position="27"/>
    </location>
</feature>
<feature type="compositionally biased region" description="Low complexity" evidence="1">
    <location>
        <begin position="9"/>
        <end position="23"/>
    </location>
</feature>
<evidence type="ECO:0000256" key="2">
    <source>
        <dbReference type="SAM" id="Phobius"/>
    </source>
</evidence>
<keyword evidence="2" id="KW-0472">Membrane</keyword>
<proteinExistence type="predicted"/>
<keyword evidence="2" id="KW-0812">Transmembrane</keyword>
<dbReference type="EMBL" id="JAERRH010000023">
    <property type="protein sequence ID" value="MBL1109708.1"/>
    <property type="molecule type" value="Genomic_DNA"/>
</dbReference>